<organism evidence="2 3">
    <name type="scientific">Pelagimonas varians</name>
    <dbReference type="NCBI Taxonomy" id="696760"/>
    <lineage>
        <taxon>Bacteria</taxon>
        <taxon>Pseudomonadati</taxon>
        <taxon>Pseudomonadota</taxon>
        <taxon>Alphaproteobacteria</taxon>
        <taxon>Rhodobacterales</taxon>
        <taxon>Roseobacteraceae</taxon>
        <taxon>Pelagimonas</taxon>
    </lineage>
</organism>
<proteinExistence type="predicted"/>
<keyword evidence="2" id="KW-0808">Transferase</keyword>
<dbReference type="OrthoDB" id="9789603at2"/>
<sequence length="141" mass="15437">MIRIETLEDPTPALPVLRELRGTIGEKTFQTRLQAAQKAGYQMMAAFQAEDVVGVLGYRIVHDICWGQTFFIDDLVVTALGRGHGVGGALLGHATQTAHQLECDHIRLCSGLTRVDAHRFYEAHGMTGFSKQFVLALNGGQ</sequence>
<dbReference type="AlphaFoldDB" id="A0A238KCI3"/>
<dbReference type="RefSeq" id="WP_097804345.1">
    <property type="nucleotide sequence ID" value="NZ_FXYH01000005.1"/>
</dbReference>
<dbReference type="GO" id="GO:0016747">
    <property type="term" value="F:acyltransferase activity, transferring groups other than amino-acyl groups"/>
    <property type="evidence" value="ECO:0007669"/>
    <property type="project" value="InterPro"/>
</dbReference>
<name>A0A238KCI3_9RHOB</name>
<evidence type="ECO:0000313" key="3">
    <source>
        <dbReference type="Proteomes" id="UP000220836"/>
    </source>
</evidence>
<dbReference type="CDD" id="cd04301">
    <property type="entry name" value="NAT_SF"/>
    <property type="match status" value="1"/>
</dbReference>
<gene>
    <name evidence="2" type="ORF">PEV8663_01854</name>
</gene>
<dbReference type="PROSITE" id="PS51186">
    <property type="entry name" value="GNAT"/>
    <property type="match status" value="1"/>
</dbReference>
<dbReference type="Gene3D" id="3.40.630.30">
    <property type="match status" value="1"/>
</dbReference>
<accession>A0A238KCI3</accession>
<dbReference type="InterPro" id="IPR000182">
    <property type="entry name" value="GNAT_dom"/>
</dbReference>
<dbReference type="InterPro" id="IPR016181">
    <property type="entry name" value="Acyl_CoA_acyltransferase"/>
</dbReference>
<dbReference type="SUPFAM" id="SSF55729">
    <property type="entry name" value="Acyl-CoA N-acyltransferases (Nat)"/>
    <property type="match status" value="1"/>
</dbReference>
<reference evidence="2 3" key="1">
    <citation type="submission" date="2017-05" db="EMBL/GenBank/DDBJ databases">
        <authorList>
            <person name="Song R."/>
            <person name="Chenine A.L."/>
            <person name="Ruprecht R.M."/>
        </authorList>
    </citation>
    <scope>NUCLEOTIDE SEQUENCE [LARGE SCALE GENOMIC DNA]</scope>
    <source>
        <strain evidence="2 3">CECT 8663</strain>
    </source>
</reference>
<evidence type="ECO:0000259" key="1">
    <source>
        <dbReference type="PROSITE" id="PS51186"/>
    </source>
</evidence>
<dbReference type="Proteomes" id="UP000220836">
    <property type="component" value="Unassembled WGS sequence"/>
</dbReference>
<feature type="domain" description="N-acetyltransferase" evidence="1">
    <location>
        <begin position="1"/>
        <end position="141"/>
    </location>
</feature>
<dbReference type="EMBL" id="FXYH01000005">
    <property type="protein sequence ID" value="SMX39746.1"/>
    <property type="molecule type" value="Genomic_DNA"/>
</dbReference>
<evidence type="ECO:0000313" key="2">
    <source>
        <dbReference type="EMBL" id="SMX39746.1"/>
    </source>
</evidence>
<protein>
    <submittedName>
        <fullName evidence="2">Aminoalkylphosphonic acid N-acetyltransferase</fullName>
    </submittedName>
</protein>
<dbReference type="Pfam" id="PF00583">
    <property type="entry name" value="Acetyltransf_1"/>
    <property type="match status" value="1"/>
</dbReference>
<keyword evidence="3" id="KW-1185">Reference proteome</keyword>